<dbReference type="GO" id="GO:0051891">
    <property type="term" value="P:positive regulation of cardioblast differentiation"/>
    <property type="evidence" value="ECO:0007669"/>
    <property type="project" value="Ensembl"/>
</dbReference>
<reference evidence="13" key="1">
    <citation type="submission" date="2025-08" db="UniProtKB">
        <authorList>
            <consortium name="Ensembl"/>
        </authorList>
    </citation>
    <scope>IDENTIFICATION</scope>
</reference>
<evidence type="ECO:0000256" key="11">
    <source>
        <dbReference type="SAM" id="MobiDB-lite"/>
    </source>
</evidence>
<keyword evidence="14" id="KW-1185">Reference proteome</keyword>
<dbReference type="GO" id="GO:0010628">
    <property type="term" value="P:positive regulation of gene expression"/>
    <property type="evidence" value="ECO:0007669"/>
    <property type="project" value="Ensembl"/>
</dbReference>
<evidence type="ECO:0000256" key="5">
    <source>
        <dbReference type="ARBA" id="ARBA00023125"/>
    </source>
</evidence>
<dbReference type="CDD" id="cd00086">
    <property type="entry name" value="homeodomain"/>
    <property type="match status" value="1"/>
</dbReference>
<dbReference type="GeneTree" id="ENSGT00940000158996"/>
<dbReference type="GO" id="GO:0003211">
    <property type="term" value="P:cardiac ventricle formation"/>
    <property type="evidence" value="ECO:0007669"/>
    <property type="project" value="Ensembl"/>
</dbReference>
<dbReference type="GO" id="GO:0000122">
    <property type="term" value="P:negative regulation of transcription by RNA polymerase II"/>
    <property type="evidence" value="ECO:0007669"/>
    <property type="project" value="Ensembl"/>
</dbReference>
<dbReference type="SUPFAM" id="SSF46689">
    <property type="entry name" value="Homeodomain-like"/>
    <property type="match status" value="1"/>
</dbReference>
<dbReference type="SMART" id="SM00389">
    <property type="entry name" value="HOX"/>
    <property type="match status" value="1"/>
</dbReference>
<dbReference type="GO" id="GO:0010667">
    <property type="term" value="P:negative regulation of cardiac muscle cell apoptotic process"/>
    <property type="evidence" value="ECO:0007669"/>
    <property type="project" value="Ensembl"/>
</dbReference>
<keyword evidence="7 9" id="KW-0539">Nucleus</keyword>
<dbReference type="InterPro" id="IPR009057">
    <property type="entry name" value="Homeodomain-like_sf"/>
</dbReference>
<dbReference type="GO" id="GO:0060929">
    <property type="term" value="P:atrioventricular node cell fate commitment"/>
    <property type="evidence" value="ECO:0007669"/>
    <property type="project" value="Ensembl"/>
</dbReference>
<dbReference type="GO" id="GO:0005654">
    <property type="term" value="C:nucleoplasm"/>
    <property type="evidence" value="ECO:0007669"/>
    <property type="project" value="Ensembl"/>
</dbReference>
<dbReference type="GO" id="GO:0003682">
    <property type="term" value="F:chromatin binding"/>
    <property type="evidence" value="ECO:0007669"/>
    <property type="project" value="Ensembl"/>
</dbReference>
<evidence type="ECO:0000256" key="4">
    <source>
        <dbReference type="ARBA" id="ARBA00022473"/>
    </source>
</evidence>
<gene>
    <name evidence="13" type="primary">NKX2-5</name>
</gene>
<dbReference type="GO" id="GO:0045666">
    <property type="term" value="P:positive regulation of neuron differentiation"/>
    <property type="evidence" value="ECO:0007669"/>
    <property type="project" value="Ensembl"/>
</dbReference>
<evidence type="ECO:0000256" key="2">
    <source>
        <dbReference type="ARBA" id="ARBA00005661"/>
    </source>
</evidence>
<dbReference type="GO" id="GO:0042803">
    <property type="term" value="F:protein homodimerization activity"/>
    <property type="evidence" value="ECO:0007669"/>
    <property type="project" value="Ensembl"/>
</dbReference>
<feature type="DNA-binding region" description="Homeobox" evidence="9">
    <location>
        <begin position="58"/>
        <end position="117"/>
    </location>
</feature>
<dbReference type="GO" id="GO:0001947">
    <property type="term" value="P:heart looping"/>
    <property type="evidence" value="ECO:0007669"/>
    <property type="project" value="Ensembl"/>
</dbReference>
<dbReference type="GO" id="GO:0003221">
    <property type="term" value="P:right ventricular cardiac muscle tissue morphogenesis"/>
    <property type="evidence" value="ECO:0007669"/>
    <property type="project" value="Ensembl"/>
</dbReference>
<dbReference type="GO" id="GO:0003342">
    <property type="term" value="P:proepicardium development"/>
    <property type="evidence" value="ECO:0007669"/>
    <property type="project" value="Ensembl"/>
</dbReference>
<dbReference type="Pfam" id="PF00046">
    <property type="entry name" value="Homeodomain"/>
    <property type="match status" value="1"/>
</dbReference>
<dbReference type="GO" id="GO:0060413">
    <property type="term" value="P:atrial septum morphogenesis"/>
    <property type="evidence" value="ECO:0007669"/>
    <property type="project" value="Ensembl"/>
</dbReference>
<evidence type="ECO:0000259" key="12">
    <source>
        <dbReference type="PROSITE" id="PS50071"/>
    </source>
</evidence>
<dbReference type="GO" id="GO:1990664">
    <property type="term" value="C:Nkx-2.5 complex"/>
    <property type="evidence" value="ECO:0007669"/>
    <property type="project" value="Ensembl"/>
</dbReference>
<proteinExistence type="inferred from homology"/>
<dbReference type="Proteomes" id="UP000594220">
    <property type="component" value="Unplaced"/>
</dbReference>
<feature type="domain" description="Homeobox" evidence="12">
    <location>
        <begin position="56"/>
        <end position="116"/>
    </location>
</feature>
<dbReference type="GO" id="GO:0048536">
    <property type="term" value="P:spleen development"/>
    <property type="evidence" value="ECO:0007669"/>
    <property type="project" value="Ensembl"/>
</dbReference>
<dbReference type="PANTHER" id="PTHR24340">
    <property type="entry name" value="HOMEOBOX PROTEIN NKX"/>
    <property type="match status" value="1"/>
</dbReference>
<keyword evidence="5 9" id="KW-0238">DNA-binding</keyword>
<dbReference type="GO" id="GO:0060928">
    <property type="term" value="P:atrioventricular node cell development"/>
    <property type="evidence" value="ECO:0007669"/>
    <property type="project" value="Ensembl"/>
</dbReference>
<dbReference type="GO" id="GO:0060971">
    <property type="term" value="P:embryonic heart tube left/right pattern formation"/>
    <property type="evidence" value="ECO:0007669"/>
    <property type="project" value="Ensembl"/>
</dbReference>
<dbReference type="GO" id="GO:0060261">
    <property type="term" value="P:positive regulation of transcription initiation by RNA polymerase II"/>
    <property type="evidence" value="ECO:0007669"/>
    <property type="project" value="Ensembl"/>
</dbReference>
<dbReference type="GO" id="GO:0003166">
    <property type="term" value="P:bundle of His development"/>
    <property type="evidence" value="ECO:0007669"/>
    <property type="project" value="Ensembl"/>
</dbReference>
<dbReference type="GO" id="GO:0030878">
    <property type="term" value="P:thyroid gland development"/>
    <property type="evidence" value="ECO:0007669"/>
    <property type="project" value="Ensembl"/>
</dbReference>
<dbReference type="FunFam" id="1.10.10.60:FF:000078">
    <property type="entry name" value="NK2 homeobox 3"/>
    <property type="match status" value="1"/>
</dbReference>
<dbReference type="GO" id="GO:0000978">
    <property type="term" value="F:RNA polymerase II cis-regulatory region sequence-specific DNA binding"/>
    <property type="evidence" value="ECO:0007669"/>
    <property type="project" value="Ensembl"/>
</dbReference>
<dbReference type="InterPro" id="IPR050394">
    <property type="entry name" value="Homeobox_NK-like"/>
</dbReference>
<dbReference type="GO" id="GO:0010765">
    <property type="term" value="P:positive regulation of sodium ion transport"/>
    <property type="evidence" value="ECO:0007669"/>
    <property type="project" value="Ensembl"/>
</dbReference>
<evidence type="ECO:0000313" key="13">
    <source>
        <dbReference type="Ensembl" id="ENSCPRP00005011094.1"/>
    </source>
</evidence>
<sequence>MFPSAAGTTPFSVRDILNLEQHSPLTAPRVCFAPDLCSLQEQEKRDVEEPDRPRQRKRRKPRVLFSQAQVYELERRFKQQKYLSAPERDHLASALKLTSTQVKIWFQNRRYKCKRQRQDQTLEMVGAPPPRRIAVPVLVRDGKPCLGESSPYSPPYNVSISPYSYNTRNRLAHHSLFLHHLTPWTVIDTNRTNQV</sequence>
<dbReference type="GO" id="GO:1904019">
    <property type="term" value="P:epithelial cell apoptotic process"/>
    <property type="evidence" value="ECO:0007669"/>
    <property type="project" value="Ensembl"/>
</dbReference>
<dbReference type="PANTHER" id="PTHR24340:SF28">
    <property type="entry name" value="HOMEOBOX PROTEIN NKX-2.5"/>
    <property type="match status" value="1"/>
</dbReference>
<dbReference type="PROSITE" id="PS50071">
    <property type="entry name" value="HOMEOBOX_2"/>
    <property type="match status" value="1"/>
</dbReference>
<dbReference type="InterPro" id="IPR001356">
    <property type="entry name" value="HD"/>
</dbReference>
<keyword evidence="4" id="KW-0217">Developmental protein</keyword>
<dbReference type="GO" id="GO:0032993">
    <property type="term" value="C:protein-DNA complex"/>
    <property type="evidence" value="ECO:0007669"/>
    <property type="project" value="Ensembl"/>
</dbReference>
<dbReference type="PROSITE" id="PS00027">
    <property type="entry name" value="HOMEOBOX_1"/>
    <property type="match status" value="1"/>
</dbReference>
<evidence type="ECO:0000256" key="3">
    <source>
        <dbReference type="ARBA" id="ARBA00014179"/>
    </source>
</evidence>
<dbReference type="GO" id="GO:0061629">
    <property type="term" value="F:RNA polymerase II-specific DNA-binding transcription factor binding"/>
    <property type="evidence" value="ECO:0007669"/>
    <property type="project" value="Ensembl"/>
</dbReference>
<evidence type="ECO:0000256" key="8">
    <source>
        <dbReference type="ARBA" id="ARBA00032979"/>
    </source>
</evidence>
<evidence type="ECO:0000256" key="7">
    <source>
        <dbReference type="ARBA" id="ARBA00023242"/>
    </source>
</evidence>
<dbReference type="GO" id="GO:0001228">
    <property type="term" value="F:DNA-binding transcription activator activity, RNA polymerase II-specific"/>
    <property type="evidence" value="ECO:0007669"/>
    <property type="project" value="Ensembl"/>
</dbReference>
<dbReference type="GO" id="GO:0050673">
    <property type="term" value="P:epithelial cell proliferation"/>
    <property type="evidence" value="ECO:0007669"/>
    <property type="project" value="Ensembl"/>
</dbReference>
<evidence type="ECO:0000256" key="9">
    <source>
        <dbReference type="PROSITE-ProRule" id="PRU00108"/>
    </source>
</evidence>
<dbReference type="GO" id="GO:1904036">
    <property type="term" value="P:negative regulation of epithelial cell apoptotic process"/>
    <property type="evidence" value="ECO:0007669"/>
    <property type="project" value="Ensembl"/>
</dbReference>
<dbReference type="GO" id="GO:0005829">
    <property type="term" value="C:cytosol"/>
    <property type="evidence" value="ECO:0007669"/>
    <property type="project" value="Ensembl"/>
</dbReference>
<dbReference type="Ensembl" id="ENSCPRT00005013092.1">
    <property type="protein sequence ID" value="ENSCPRP00005011094.1"/>
    <property type="gene ID" value="ENSCPRG00005007932.1"/>
</dbReference>
<dbReference type="GO" id="GO:0007512">
    <property type="term" value="P:adult heart development"/>
    <property type="evidence" value="ECO:0007669"/>
    <property type="project" value="Ensembl"/>
</dbReference>
<feature type="region of interest" description="Disordered" evidence="11">
    <location>
        <begin position="42"/>
        <end position="61"/>
    </location>
</feature>
<dbReference type="GO" id="GO:0055117">
    <property type="term" value="P:regulation of cardiac muscle contraction"/>
    <property type="evidence" value="ECO:0007669"/>
    <property type="project" value="Ensembl"/>
</dbReference>
<evidence type="ECO:0000256" key="1">
    <source>
        <dbReference type="ARBA" id="ARBA00004123"/>
    </source>
</evidence>
<dbReference type="GO" id="GO:0003350">
    <property type="term" value="P:pulmonary myocardium development"/>
    <property type="evidence" value="ECO:0007669"/>
    <property type="project" value="Ensembl"/>
</dbReference>
<dbReference type="GO" id="GO:0045823">
    <property type="term" value="P:positive regulation of heart contraction"/>
    <property type="evidence" value="ECO:0007669"/>
    <property type="project" value="Ensembl"/>
</dbReference>
<organism evidence="13 14">
    <name type="scientific">Crocodylus porosus</name>
    <name type="common">Saltwater crocodile</name>
    <name type="synonym">Estuarine crocodile</name>
    <dbReference type="NCBI Taxonomy" id="8502"/>
    <lineage>
        <taxon>Eukaryota</taxon>
        <taxon>Metazoa</taxon>
        <taxon>Chordata</taxon>
        <taxon>Craniata</taxon>
        <taxon>Vertebrata</taxon>
        <taxon>Euteleostomi</taxon>
        <taxon>Archelosauria</taxon>
        <taxon>Archosauria</taxon>
        <taxon>Crocodylia</taxon>
        <taxon>Longirostres</taxon>
        <taxon>Crocodylidae</taxon>
        <taxon>Crocodylus</taxon>
    </lineage>
</organism>
<dbReference type="Gene3D" id="1.10.10.60">
    <property type="entry name" value="Homeodomain-like"/>
    <property type="match status" value="1"/>
</dbReference>
<dbReference type="GO" id="GO:0060347">
    <property type="term" value="P:heart trabecula formation"/>
    <property type="evidence" value="ECO:0007669"/>
    <property type="project" value="Ensembl"/>
</dbReference>
<dbReference type="PRINTS" id="PR00024">
    <property type="entry name" value="HOMEOBOX"/>
</dbReference>
<dbReference type="GO" id="GO:0090090">
    <property type="term" value="P:negative regulation of canonical Wnt signaling pathway"/>
    <property type="evidence" value="ECO:0007669"/>
    <property type="project" value="Ensembl"/>
</dbReference>
<dbReference type="GO" id="GO:0003278">
    <property type="term" value="P:apoptotic process involved in heart morphogenesis"/>
    <property type="evidence" value="ECO:0007669"/>
    <property type="project" value="Ensembl"/>
</dbReference>
<dbReference type="AlphaFoldDB" id="A0A7M4EKD9"/>
<keyword evidence="6 9" id="KW-0371">Homeobox</keyword>
<reference evidence="13" key="2">
    <citation type="submission" date="2025-09" db="UniProtKB">
        <authorList>
            <consortium name="Ensembl"/>
        </authorList>
    </citation>
    <scope>IDENTIFICATION</scope>
</reference>
<dbReference type="GO" id="GO:0050679">
    <property type="term" value="P:positive regulation of epithelial cell proliferation"/>
    <property type="evidence" value="ECO:0007669"/>
    <property type="project" value="Ensembl"/>
</dbReference>
<comment type="subcellular location">
    <subcellularLocation>
        <location evidence="1 9 10">Nucleus</location>
    </subcellularLocation>
</comment>
<dbReference type="GO" id="GO:0003168">
    <property type="term" value="P:Purkinje myocyte differentiation"/>
    <property type="evidence" value="ECO:0007669"/>
    <property type="project" value="Ensembl"/>
</dbReference>
<evidence type="ECO:0000313" key="14">
    <source>
        <dbReference type="Proteomes" id="UP000594220"/>
    </source>
</evidence>
<dbReference type="GO" id="GO:0060412">
    <property type="term" value="P:ventricular septum morphogenesis"/>
    <property type="evidence" value="ECO:0007669"/>
    <property type="project" value="Ensembl"/>
</dbReference>
<dbReference type="GO" id="GO:0003222">
    <property type="term" value="P:ventricular trabecula myocardium morphogenesis"/>
    <property type="evidence" value="ECO:0007669"/>
    <property type="project" value="Ensembl"/>
</dbReference>
<dbReference type="GO" id="GO:0003148">
    <property type="term" value="P:outflow tract septum morphogenesis"/>
    <property type="evidence" value="ECO:0007669"/>
    <property type="project" value="Ensembl"/>
</dbReference>
<feature type="compositionally biased region" description="Basic and acidic residues" evidence="11">
    <location>
        <begin position="42"/>
        <end position="53"/>
    </location>
</feature>
<evidence type="ECO:0000256" key="6">
    <source>
        <dbReference type="ARBA" id="ARBA00023155"/>
    </source>
</evidence>
<dbReference type="GO" id="GO:0010832">
    <property type="term" value="P:negative regulation of myotube differentiation"/>
    <property type="evidence" value="ECO:0007669"/>
    <property type="project" value="Ensembl"/>
</dbReference>
<dbReference type="GO" id="GO:0003285">
    <property type="term" value="P:septum secundum development"/>
    <property type="evidence" value="ECO:0007669"/>
    <property type="project" value="Ensembl"/>
</dbReference>
<dbReference type="GO" id="GO:0060043">
    <property type="term" value="P:regulation of cardiac muscle cell proliferation"/>
    <property type="evidence" value="ECO:0007669"/>
    <property type="project" value="Ensembl"/>
</dbReference>
<dbReference type="GO" id="GO:0030097">
    <property type="term" value="P:hemopoiesis"/>
    <property type="evidence" value="ECO:0007669"/>
    <property type="project" value="Ensembl"/>
</dbReference>
<accession>A0A7M4EKD9</accession>
<protein>
    <recommendedName>
        <fullName evidence="3">Homeobox protein Nkx-2.5</fullName>
    </recommendedName>
    <alternativeName>
        <fullName evidence="8">Homeobox protein NK-2 homolog E</fullName>
    </alternativeName>
</protein>
<evidence type="ECO:0000256" key="10">
    <source>
        <dbReference type="RuleBase" id="RU000682"/>
    </source>
</evidence>
<dbReference type="InterPro" id="IPR017970">
    <property type="entry name" value="Homeobox_CS"/>
</dbReference>
<dbReference type="GO" id="GO:1903779">
    <property type="term" value="P:regulation of cardiac conduction"/>
    <property type="evidence" value="ECO:0007669"/>
    <property type="project" value="Ensembl"/>
</dbReference>
<dbReference type="GO" id="GO:0060048">
    <property type="term" value="P:cardiac muscle contraction"/>
    <property type="evidence" value="ECO:0007669"/>
    <property type="project" value="Ensembl"/>
</dbReference>
<comment type="similarity">
    <text evidence="2">Belongs to the NK-2 homeobox family.</text>
</comment>
<dbReference type="GO" id="GO:0030855">
    <property type="term" value="P:epithelial cell differentiation"/>
    <property type="evidence" value="ECO:0007669"/>
    <property type="project" value="Ensembl"/>
</dbReference>
<dbReference type="GO" id="GO:0003228">
    <property type="term" value="P:atrial cardiac muscle tissue development"/>
    <property type="evidence" value="ECO:0007669"/>
    <property type="project" value="Ensembl"/>
</dbReference>
<dbReference type="GO" id="GO:0060037">
    <property type="term" value="P:pharyngeal system development"/>
    <property type="evidence" value="ECO:0007669"/>
    <property type="project" value="Ensembl"/>
</dbReference>
<dbReference type="GO" id="GO:0001570">
    <property type="term" value="P:vasculogenesis"/>
    <property type="evidence" value="ECO:0007669"/>
    <property type="project" value="Ensembl"/>
</dbReference>
<dbReference type="InterPro" id="IPR020479">
    <property type="entry name" value="HD_metazoa"/>
</dbReference>
<name>A0A7M4EKD9_CROPO</name>
<dbReference type="GO" id="GO:0055005">
    <property type="term" value="P:ventricular cardiac myofibril assembly"/>
    <property type="evidence" value="ECO:0007669"/>
    <property type="project" value="Ensembl"/>
</dbReference>
<dbReference type="GO" id="GO:0006366">
    <property type="term" value="P:transcription by RNA polymerase II"/>
    <property type="evidence" value="ECO:0007669"/>
    <property type="project" value="Ensembl"/>
</dbReference>
<dbReference type="GO" id="GO:0060038">
    <property type="term" value="P:cardiac muscle cell proliferation"/>
    <property type="evidence" value="ECO:0007669"/>
    <property type="project" value="Ensembl"/>
</dbReference>
<dbReference type="OMA" id="VACESPQ"/>